<dbReference type="InterPro" id="IPR005158">
    <property type="entry name" value="BTAD"/>
</dbReference>
<gene>
    <name evidence="8" type="ORF">ACFQRF_27595</name>
</gene>
<protein>
    <submittedName>
        <fullName evidence="8">BTAD domain-containing putative transcriptional regulator</fullName>
    </submittedName>
</protein>
<dbReference type="InterPro" id="IPR051677">
    <property type="entry name" value="AfsR-DnrI-RedD_regulator"/>
</dbReference>
<feature type="domain" description="OmpR/PhoB-type" evidence="7">
    <location>
        <begin position="23"/>
        <end position="130"/>
    </location>
</feature>
<name>A0ABW2KR76_9ACTN</name>
<proteinExistence type="inferred from homology"/>
<dbReference type="SUPFAM" id="SSF48452">
    <property type="entry name" value="TPR-like"/>
    <property type="match status" value="1"/>
</dbReference>
<accession>A0ABW2KR76</accession>
<dbReference type="InterPro" id="IPR036388">
    <property type="entry name" value="WH-like_DNA-bd_sf"/>
</dbReference>
<dbReference type="InterPro" id="IPR016032">
    <property type="entry name" value="Sig_transdc_resp-reg_C-effctor"/>
</dbReference>
<dbReference type="SMART" id="SM00862">
    <property type="entry name" value="Trans_reg_C"/>
    <property type="match status" value="1"/>
</dbReference>
<dbReference type="Gene3D" id="1.25.40.10">
    <property type="entry name" value="Tetratricopeptide repeat domain"/>
    <property type="match status" value="1"/>
</dbReference>
<evidence type="ECO:0000256" key="1">
    <source>
        <dbReference type="ARBA" id="ARBA00005820"/>
    </source>
</evidence>
<evidence type="ECO:0000256" key="3">
    <source>
        <dbReference type="ARBA" id="ARBA00023125"/>
    </source>
</evidence>
<dbReference type="RefSeq" id="WP_379874404.1">
    <property type="nucleotide sequence ID" value="NZ_JBHTBH010000025.1"/>
</dbReference>
<evidence type="ECO:0000313" key="9">
    <source>
        <dbReference type="Proteomes" id="UP001596540"/>
    </source>
</evidence>
<feature type="compositionally biased region" description="Low complexity" evidence="6">
    <location>
        <begin position="297"/>
        <end position="309"/>
    </location>
</feature>
<dbReference type="Gene3D" id="1.10.10.10">
    <property type="entry name" value="Winged helix-like DNA-binding domain superfamily/Winged helix DNA-binding domain"/>
    <property type="match status" value="1"/>
</dbReference>
<organism evidence="8 9">
    <name type="scientific">Marinactinospora rubrisoli</name>
    <dbReference type="NCBI Taxonomy" id="2715399"/>
    <lineage>
        <taxon>Bacteria</taxon>
        <taxon>Bacillati</taxon>
        <taxon>Actinomycetota</taxon>
        <taxon>Actinomycetes</taxon>
        <taxon>Streptosporangiales</taxon>
        <taxon>Nocardiopsidaceae</taxon>
        <taxon>Marinactinospora</taxon>
    </lineage>
</organism>
<dbReference type="PANTHER" id="PTHR35807:SF1">
    <property type="entry name" value="TRANSCRIPTIONAL REGULATOR REDD"/>
    <property type="match status" value="1"/>
</dbReference>
<dbReference type="SUPFAM" id="SSF46894">
    <property type="entry name" value="C-terminal effector domain of the bipartite response regulators"/>
    <property type="match status" value="1"/>
</dbReference>
<feature type="region of interest" description="Disordered" evidence="6">
    <location>
        <begin position="1"/>
        <end position="24"/>
    </location>
</feature>
<reference evidence="9" key="1">
    <citation type="journal article" date="2019" name="Int. J. Syst. Evol. Microbiol.">
        <title>The Global Catalogue of Microorganisms (GCM) 10K type strain sequencing project: providing services to taxonomists for standard genome sequencing and annotation.</title>
        <authorList>
            <consortium name="The Broad Institute Genomics Platform"/>
            <consortium name="The Broad Institute Genome Sequencing Center for Infectious Disease"/>
            <person name="Wu L."/>
            <person name="Ma J."/>
        </authorList>
    </citation>
    <scope>NUCLEOTIDE SEQUENCE [LARGE SCALE GENOMIC DNA]</scope>
    <source>
        <strain evidence="9">CGMCC 4.7382</strain>
    </source>
</reference>
<keyword evidence="9" id="KW-1185">Reference proteome</keyword>
<feature type="region of interest" description="Disordered" evidence="6">
    <location>
        <begin position="285"/>
        <end position="309"/>
    </location>
</feature>
<evidence type="ECO:0000256" key="4">
    <source>
        <dbReference type="ARBA" id="ARBA00023163"/>
    </source>
</evidence>
<feature type="compositionally biased region" description="Basic and acidic residues" evidence="6">
    <location>
        <begin position="1"/>
        <end position="21"/>
    </location>
</feature>
<dbReference type="SMART" id="SM01043">
    <property type="entry name" value="BTAD"/>
    <property type="match status" value="1"/>
</dbReference>
<dbReference type="PROSITE" id="PS51755">
    <property type="entry name" value="OMPR_PHOB"/>
    <property type="match status" value="1"/>
</dbReference>
<evidence type="ECO:0000256" key="6">
    <source>
        <dbReference type="SAM" id="MobiDB-lite"/>
    </source>
</evidence>
<dbReference type="Proteomes" id="UP001596540">
    <property type="component" value="Unassembled WGS sequence"/>
</dbReference>
<evidence type="ECO:0000313" key="8">
    <source>
        <dbReference type="EMBL" id="MFC7331515.1"/>
    </source>
</evidence>
<feature type="DNA-binding region" description="OmpR/PhoB-type" evidence="5">
    <location>
        <begin position="23"/>
        <end position="130"/>
    </location>
</feature>
<keyword evidence="3 5" id="KW-0238">DNA-binding</keyword>
<keyword evidence="4" id="KW-0804">Transcription</keyword>
<dbReference type="Pfam" id="PF03704">
    <property type="entry name" value="BTAD"/>
    <property type="match status" value="1"/>
</dbReference>
<evidence type="ECO:0000259" key="7">
    <source>
        <dbReference type="PROSITE" id="PS51755"/>
    </source>
</evidence>
<sequence>MTDSHGRVPTSDHHSDHHSDRGTGIADAPRVEFGVLGPLAVQMNGTGRTPTAPKLRNVLAMLIVHADQVVPVTALMRELWDDEPPASGLTTLQTYILNLRKLLAALTCRPAARVAETLLLTRAGGYQLTTAHAGLDLHRYHELAAAGRRALGSGDHPAALAHLSGALNLWRGPALVDIPTGRILESKRRQYEESRLVLLEYLLDTQLHLGMYHEALTELAALTTQNPLHEGLHAQYMRALHLAGRRAQALETFHSLRTTLVTELGLDPGPAIQRLHHAILNNDPQLSTPLTPPPADTAPAGTWTSTRCY</sequence>
<comment type="similarity">
    <text evidence="1">Belongs to the AfsR/DnrI/RedD regulatory family.</text>
</comment>
<comment type="caution">
    <text evidence="8">The sequence shown here is derived from an EMBL/GenBank/DDBJ whole genome shotgun (WGS) entry which is preliminary data.</text>
</comment>
<dbReference type="EMBL" id="JBHTBH010000025">
    <property type="protein sequence ID" value="MFC7331515.1"/>
    <property type="molecule type" value="Genomic_DNA"/>
</dbReference>
<dbReference type="CDD" id="cd15831">
    <property type="entry name" value="BTAD"/>
    <property type="match status" value="1"/>
</dbReference>
<evidence type="ECO:0000256" key="2">
    <source>
        <dbReference type="ARBA" id="ARBA00023015"/>
    </source>
</evidence>
<dbReference type="InterPro" id="IPR001867">
    <property type="entry name" value="OmpR/PhoB-type_DNA-bd"/>
</dbReference>
<keyword evidence="2" id="KW-0805">Transcription regulation</keyword>
<evidence type="ECO:0000256" key="5">
    <source>
        <dbReference type="PROSITE-ProRule" id="PRU01091"/>
    </source>
</evidence>
<dbReference type="PANTHER" id="PTHR35807">
    <property type="entry name" value="TRANSCRIPTIONAL REGULATOR REDD-RELATED"/>
    <property type="match status" value="1"/>
</dbReference>
<dbReference type="InterPro" id="IPR011990">
    <property type="entry name" value="TPR-like_helical_dom_sf"/>
</dbReference>
<dbReference type="Pfam" id="PF00486">
    <property type="entry name" value="Trans_reg_C"/>
    <property type="match status" value="1"/>
</dbReference>